<reference evidence="1" key="1">
    <citation type="journal article" date="2022" name="bioRxiv">
        <title>Sequencing and chromosome-scale assembly of the giantPleurodeles waltlgenome.</title>
        <authorList>
            <person name="Brown T."/>
            <person name="Elewa A."/>
            <person name="Iarovenko S."/>
            <person name="Subramanian E."/>
            <person name="Araus A.J."/>
            <person name="Petzold A."/>
            <person name="Susuki M."/>
            <person name="Suzuki K.-i.T."/>
            <person name="Hayashi T."/>
            <person name="Toyoda A."/>
            <person name="Oliveira C."/>
            <person name="Osipova E."/>
            <person name="Leigh N.D."/>
            <person name="Simon A."/>
            <person name="Yun M.H."/>
        </authorList>
    </citation>
    <scope>NUCLEOTIDE SEQUENCE</scope>
    <source>
        <strain evidence="1">20211129_DDA</strain>
        <tissue evidence="1">Liver</tissue>
    </source>
</reference>
<gene>
    <name evidence="1" type="ORF">NDU88_004173</name>
</gene>
<dbReference type="EMBL" id="JANPWB010000010">
    <property type="protein sequence ID" value="KAJ1137777.1"/>
    <property type="molecule type" value="Genomic_DNA"/>
</dbReference>
<protein>
    <submittedName>
        <fullName evidence="1">Uncharacterized protein</fullName>
    </submittedName>
</protein>
<keyword evidence="2" id="KW-1185">Reference proteome</keyword>
<evidence type="ECO:0000313" key="1">
    <source>
        <dbReference type="EMBL" id="KAJ1137777.1"/>
    </source>
</evidence>
<proteinExistence type="predicted"/>
<dbReference type="Proteomes" id="UP001066276">
    <property type="component" value="Chromosome 6"/>
</dbReference>
<organism evidence="1 2">
    <name type="scientific">Pleurodeles waltl</name>
    <name type="common">Iberian ribbed newt</name>
    <dbReference type="NCBI Taxonomy" id="8319"/>
    <lineage>
        <taxon>Eukaryota</taxon>
        <taxon>Metazoa</taxon>
        <taxon>Chordata</taxon>
        <taxon>Craniata</taxon>
        <taxon>Vertebrata</taxon>
        <taxon>Euteleostomi</taxon>
        <taxon>Amphibia</taxon>
        <taxon>Batrachia</taxon>
        <taxon>Caudata</taxon>
        <taxon>Salamandroidea</taxon>
        <taxon>Salamandridae</taxon>
        <taxon>Pleurodelinae</taxon>
        <taxon>Pleurodeles</taxon>
    </lineage>
</organism>
<accession>A0AAV7QEP9</accession>
<sequence>MTRVLSLVRLHRVCIRRACEAGFVLSLPILRLCCERTASVGPLISTLFLTLGRSVYLPASRARTERFA</sequence>
<evidence type="ECO:0000313" key="2">
    <source>
        <dbReference type="Proteomes" id="UP001066276"/>
    </source>
</evidence>
<name>A0AAV7QEP9_PLEWA</name>
<comment type="caution">
    <text evidence="1">The sequence shown here is derived from an EMBL/GenBank/DDBJ whole genome shotgun (WGS) entry which is preliminary data.</text>
</comment>
<dbReference type="AlphaFoldDB" id="A0AAV7QEP9"/>